<dbReference type="AlphaFoldDB" id="A0A252F7T7"/>
<keyword evidence="2" id="KW-0812">Transmembrane</keyword>
<name>A0A252F7T7_9FIRM</name>
<reference evidence="3 4" key="1">
    <citation type="submission" date="2017-05" db="EMBL/GenBank/DDBJ databases">
        <title>Butyricicoccus porcorum sp. nov. a butyrate-producing bacterium from the swine intestinal tract.</title>
        <authorList>
            <person name="Trachsel J."/>
            <person name="Humphrey S."/>
            <person name="Allen H.K."/>
        </authorList>
    </citation>
    <scope>NUCLEOTIDE SEQUENCE [LARGE SCALE GENOMIC DNA]</scope>
    <source>
        <strain evidence="3">BB10</strain>
    </source>
</reference>
<keyword evidence="2" id="KW-0472">Membrane</keyword>
<dbReference type="EMBL" id="NHOC01000001">
    <property type="protein sequence ID" value="OUM21816.1"/>
    <property type="molecule type" value="Genomic_DNA"/>
</dbReference>
<feature type="transmembrane region" description="Helical" evidence="2">
    <location>
        <begin position="68"/>
        <end position="89"/>
    </location>
</feature>
<protein>
    <recommendedName>
        <fullName evidence="5">ABC transporter permease</fullName>
    </recommendedName>
</protein>
<evidence type="ECO:0008006" key="5">
    <source>
        <dbReference type="Google" id="ProtNLM"/>
    </source>
</evidence>
<sequence>MHIYSLEQWMLLFYIYCFFGWCFESAYVSLLEHHWVNRGFLRAPLLPIYGSGALCILLVCLPVKENSFAVFVLGVVFPTLLEYITGYVMELLFKMRYWDYTGKKGNINGYICLQSSIAWGFLSLLLIHFIHPPIGRWVERLPHLALLIVVIVISCVFVSDVIVSFRAAFNLRHVLEEMERVRMQLEEARVQLELARAEARDRLEELGEDIREDNRRRQKAQEERAELLRLEFMRRLEHQNRYFNRAILKAHPSASSRRFAESMRQLRAELEKKNWKK</sequence>
<evidence type="ECO:0000313" key="4">
    <source>
        <dbReference type="Proteomes" id="UP000194903"/>
    </source>
</evidence>
<feature type="transmembrane region" description="Helical" evidence="2">
    <location>
        <begin position="43"/>
        <end position="62"/>
    </location>
</feature>
<feature type="coiled-coil region" evidence="1">
    <location>
        <begin position="168"/>
        <end position="230"/>
    </location>
</feature>
<keyword evidence="4" id="KW-1185">Reference proteome</keyword>
<evidence type="ECO:0000313" key="3">
    <source>
        <dbReference type="EMBL" id="OUM21816.1"/>
    </source>
</evidence>
<dbReference type="OrthoDB" id="9789229at2"/>
<keyword evidence="2" id="KW-1133">Transmembrane helix</keyword>
<gene>
    <name evidence="3" type="ORF">CBW42_00910</name>
</gene>
<accession>A0A252F7T7</accession>
<dbReference type="RefSeq" id="WP_087016829.1">
    <property type="nucleotide sequence ID" value="NZ_CP178353.1"/>
</dbReference>
<dbReference type="Proteomes" id="UP000194903">
    <property type="component" value="Unassembled WGS sequence"/>
</dbReference>
<evidence type="ECO:0000256" key="1">
    <source>
        <dbReference type="SAM" id="Coils"/>
    </source>
</evidence>
<feature type="transmembrane region" description="Helical" evidence="2">
    <location>
        <begin position="143"/>
        <end position="163"/>
    </location>
</feature>
<keyword evidence="1" id="KW-0175">Coiled coil</keyword>
<organism evidence="3 4">
    <name type="scientific">Butyricicoccus porcorum</name>
    <dbReference type="NCBI Taxonomy" id="1945634"/>
    <lineage>
        <taxon>Bacteria</taxon>
        <taxon>Bacillati</taxon>
        <taxon>Bacillota</taxon>
        <taxon>Clostridia</taxon>
        <taxon>Eubacteriales</taxon>
        <taxon>Butyricicoccaceae</taxon>
        <taxon>Butyricicoccus</taxon>
    </lineage>
</organism>
<evidence type="ECO:0000256" key="2">
    <source>
        <dbReference type="SAM" id="Phobius"/>
    </source>
</evidence>
<comment type="caution">
    <text evidence="3">The sequence shown here is derived from an EMBL/GenBank/DDBJ whole genome shotgun (WGS) entry which is preliminary data.</text>
</comment>
<feature type="transmembrane region" description="Helical" evidence="2">
    <location>
        <begin position="110"/>
        <end position="131"/>
    </location>
</feature>
<dbReference type="Pfam" id="PF06541">
    <property type="entry name" value="ABC_trans_CmpB"/>
    <property type="match status" value="1"/>
</dbReference>
<proteinExistence type="predicted"/>
<feature type="transmembrane region" description="Helical" evidence="2">
    <location>
        <begin position="12"/>
        <end position="31"/>
    </location>
</feature>
<dbReference type="InterPro" id="IPR010540">
    <property type="entry name" value="CmpB_TMEM229"/>
</dbReference>